<feature type="compositionally biased region" description="Polar residues" evidence="1">
    <location>
        <begin position="69"/>
        <end position="78"/>
    </location>
</feature>
<keyword evidence="4" id="KW-1185">Reference proteome</keyword>
<dbReference type="InterPro" id="IPR029063">
    <property type="entry name" value="SAM-dependent_MTases_sf"/>
</dbReference>
<evidence type="ECO:0000313" key="3">
    <source>
        <dbReference type="EMBL" id="OCH95679.1"/>
    </source>
</evidence>
<reference evidence="3 4" key="1">
    <citation type="submission" date="2016-07" db="EMBL/GenBank/DDBJ databases">
        <title>Draft genome of the white-rot fungus Obba rivulosa 3A-2.</title>
        <authorList>
            <consortium name="DOE Joint Genome Institute"/>
            <person name="Miettinen O."/>
            <person name="Riley R."/>
            <person name="Acob R."/>
            <person name="Barry K."/>
            <person name="Cullen D."/>
            <person name="De Vries R."/>
            <person name="Hainaut M."/>
            <person name="Hatakka A."/>
            <person name="Henrissat B."/>
            <person name="Hilden K."/>
            <person name="Kuo R."/>
            <person name="Labutti K."/>
            <person name="Lipzen A."/>
            <person name="Makela M.R."/>
            <person name="Sandor L."/>
            <person name="Spatafora J.W."/>
            <person name="Grigoriev I.V."/>
            <person name="Hibbett D.S."/>
        </authorList>
    </citation>
    <scope>NUCLEOTIDE SEQUENCE [LARGE SCALE GENOMIC DNA]</scope>
    <source>
        <strain evidence="3 4">3A-2</strain>
    </source>
</reference>
<name>A0A8E2DTR3_9APHY</name>
<dbReference type="Pfam" id="PF08241">
    <property type="entry name" value="Methyltransf_11"/>
    <property type="match status" value="1"/>
</dbReference>
<protein>
    <recommendedName>
        <fullName evidence="2">Methyltransferase type 11 domain-containing protein</fullName>
    </recommendedName>
</protein>
<sequence>MAHAADLGPQCSQKPKKKKIPELENMPCYDVYIPQVLSSPTEWKERQDKPMPPWKVRSARKASSRPVLSATSDNQTIEISPPSPVEKASKWKNVILTPPIKRYAGTTLFTDRHAHDLYSELVKKGQPTFYDFETDAPKSILSLGRSDGYWVSRATKMWPSTTRCEIIFGTDVYQEPGQPVDTRVHWRGRRILEEGFPYPEGSFEFIRIANMCLHIRDEDWGRLLAEAHRLLVPGGVLEVVDDVFFFPSIPHSRHRSRGPRPPKVVVLKLPKAAVSEDDASDSSSPRSSLDSAEMDLHKAISSGHRREKEVLIHPEIDLGAIGHDAHVLDTVSARELEFVFEEMLKKRFGITSDASKVIEEALHRSFGSSMTELAECHIAVPPREYFEEPGEKPKDQERPVRKRSGTLSHLIRKAADAILRHDDFEPPYWQPPGLVYHWRRDGESVSDLKLLKLSPEDLELHACQNIQTLLDCKAELVSYVNGFVDAGETPPIDPEELHLCFSDYEQFKRKRFNWPSESFEGEGKSNLFRRFSDGNLSIRPGCVNGPGSVEVRTIKIFHATKGYD</sequence>
<proteinExistence type="predicted"/>
<evidence type="ECO:0000313" key="4">
    <source>
        <dbReference type="Proteomes" id="UP000250043"/>
    </source>
</evidence>
<gene>
    <name evidence="3" type="ORF">OBBRIDRAFT_830632</name>
</gene>
<accession>A0A8E2DTR3</accession>
<dbReference type="OrthoDB" id="2013972at2759"/>
<dbReference type="AlphaFoldDB" id="A0A8E2DTR3"/>
<dbReference type="EMBL" id="KV722334">
    <property type="protein sequence ID" value="OCH95679.1"/>
    <property type="molecule type" value="Genomic_DNA"/>
</dbReference>
<dbReference type="GO" id="GO:0008757">
    <property type="term" value="F:S-adenosylmethionine-dependent methyltransferase activity"/>
    <property type="evidence" value="ECO:0007669"/>
    <property type="project" value="InterPro"/>
</dbReference>
<feature type="region of interest" description="Disordered" evidence="1">
    <location>
        <begin position="40"/>
        <end position="84"/>
    </location>
</feature>
<dbReference type="SUPFAM" id="SSF53335">
    <property type="entry name" value="S-adenosyl-L-methionine-dependent methyltransferases"/>
    <property type="match status" value="1"/>
</dbReference>
<organism evidence="3 4">
    <name type="scientific">Obba rivulosa</name>
    <dbReference type="NCBI Taxonomy" id="1052685"/>
    <lineage>
        <taxon>Eukaryota</taxon>
        <taxon>Fungi</taxon>
        <taxon>Dikarya</taxon>
        <taxon>Basidiomycota</taxon>
        <taxon>Agaricomycotina</taxon>
        <taxon>Agaricomycetes</taxon>
        <taxon>Polyporales</taxon>
        <taxon>Gelatoporiaceae</taxon>
        <taxon>Obba</taxon>
    </lineage>
</organism>
<evidence type="ECO:0000259" key="2">
    <source>
        <dbReference type="Pfam" id="PF08241"/>
    </source>
</evidence>
<evidence type="ECO:0000256" key="1">
    <source>
        <dbReference type="SAM" id="MobiDB-lite"/>
    </source>
</evidence>
<dbReference type="Gene3D" id="3.40.50.150">
    <property type="entry name" value="Vaccinia Virus protein VP39"/>
    <property type="match status" value="1"/>
</dbReference>
<dbReference type="InterPro" id="IPR013216">
    <property type="entry name" value="Methyltransf_11"/>
</dbReference>
<feature type="domain" description="Methyltransferase type 11" evidence="2">
    <location>
        <begin position="194"/>
        <end position="237"/>
    </location>
</feature>
<feature type="region of interest" description="Disordered" evidence="1">
    <location>
        <begin position="1"/>
        <end position="20"/>
    </location>
</feature>
<dbReference type="Proteomes" id="UP000250043">
    <property type="component" value="Unassembled WGS sequence"/>
</dbReference>
<dbReference type="CDD" id="cd02440">
    <property type="entry name" value="AdoMet_MTases"/>
    <property type="match status" value="1"/>
</dbReference>